<dbReference type="GO" id="GO:0005096">
    <property type="term" value="F:GTPase activator activity"/>
    <property type="evidence" value="ECO:0007669"/>
    <property type="project" value="InterPro"/>
</dbReference>
<dbReference type="PRINTS" id="PR00405">
    <property type="entry name" value="REVINTRACTNG"/>
</dbReference>
<reference evidence="4" key="3">
    <citation type="submission" date="2025-09" db="UniProtKB">
        <authorList>
            <consortium name="Ensembl"/>
        </authorList>
    </citation>
    <scope>IDENTIFICATION</scope>
</reference>
<dbReference type="PROSITE" id="PS50115">
    <property type="entry name" value="ARFGAP"/>
    <property type="match status" value="1"/>
</dbReference>
<dbReference type="InterPro" id="IPR038508">
    <property type="entry name" value="ArfGAP_dom_sf"/>
</dbReference>
<evidence type="ECO:0000259" key="3">
    <source>
        <dbReference type="PROSITE" id="PS50115"/>
    </source>
</evidence>
<dbReference type="GO" id="GO:0007507">
    <property type="term" value="P:heart development"/>
    <property type="evidence" value="ECO:0007669"/>
    <property type="project" value="TreeGrafter"/>
</dbReference>
<dbReference type="GO" id="GO:0005737">
    <property type="term" value="C:cytoplasm"/>
    <property type="evidence" value="ECO:0007669"/>
    <property type="project" value="TreeGrafter"/>
</dbReference>
<evidence type="ECO:0000256" key="1">
    <source>
        <dbReference type="PROSITE-ProRule" id="PRU00288"/>
    </source>
</evidence>
<dbReference type="AlphaFoldDB" id="A0A452QEX1"/>
<dbReference type="Gene3D" id="1.10.220.150">
    <property type="entry name" value="Arf GTPase activating protein"/>
    <property type="match status" value="1"/>
</dbReference>
<dbReference type="InterPro" id="IPR052589">
    <property type="entry name" value="Arf-GAP_dual-PH_domain"/>
</dbReference>
<keyword evidence="1" id="KW-0863">Zinc-finger</keyword>
<dbReference type="GO" id="GO:0005547">
    <property type="term" value="F:phosphatidylinositol-3,4,5-trisphosphate binding"/>
    <property type="evidence" value="ECO:0007669"/>
    <property type="project" value="TreeGrafter"/>
</dbReference>
<dbReference type="GeneTree" id="ENSGT00940000156498"/>
<dbReference type="GO" id="GO:0005886">
    <property type="term" value="C:plasma membrane"/>
    <property type="evidence" value="ECO:0007669"/>
    <property type="project" value="TreeGrafter"/>
</dbReference>
<keyword evidence="5" id="KW-1185">Reference proteome</keyword>
<evidence type="ECO:0000256" key="2">
    <source>
        <dbReference type="SAM" id="MobiDB-lite"/>
    </source>
</evidence>
<reference evidence="4" key="2">
    <citation type="submission" date="2025-08" db="UniProtKB">
        <authorList>
            <consortium name="Ensembl"/>
        </authorList>
    </citation>
    <scope>IDENTIFICATION</scope>
</reference>
<protein>
    <recommendedName>
        <fullName evidence="3">Arf-GAP domain-containing protein</fullName>
    </recommendedName>
</protein>
<reference evidence="5" key="1">
    <citation type="submission" date="2016-06" db="EMBL/GenBank/DDBJ databases">
        <title>De novo assembly and RNA-Seq shows season-dependent expression and editing in black bear kidneys.</title>
        <authorList>
            <person name="Korstanje R."/>
            <person name="Srivastava A."/>
            <person name="Sarsani V.K."/>
            <person name="Sheehan S.M."/>
            <person name="Seger R.L."/>
            <person name="Barter M.E."/>
            <person name="Lindqvist C."/>
            <person name="Brody L.C."/>
            <person name="Mullikin J.C."/>
        </authorList>
    </citation>
    <scope>NUCLEOTIDE SEQUENCE [LARGE SCALE GENOMIC DNA]</scope>
</reference>
<dbReference type="Ensembl" id="ENSUAMT00000003803.1">
    <property type="protein sequence ID" value="ENSUAMP00000003341.1"/>
    <property type="gene ID" value="ENSUAMG00000003068.1"/>
</dbReference>
<dbReference type="PANTHER" id="PTHR46021:SF6">
    <property type="entry name" value="ARF-GAP WITH DUAL PH DOMAIN-CONTAINING PROTEIN 2"/>
    <property type="match status" value="1"/>
</dbReference>
<evidence type="ECO:0000313" key="4">
    <source>
        <dbReference type="Ensembl" id="ENSUAMP00000003341.1"/>
    </source>
</evidence>
<dbReference type="SUPFAM" id="SSF57863">
    <property type="entry name" value="ArfGap/RecO-like zinc finger"/>
    <property type="match status" value="1"/>
</dbReference>
<feature type="domain" description="Arf-GAP" evidence="3">
    <location>
        <begin position="29"/>
        <end position="95"/>
    </location>
</feature>
<keyword evidence="1" id="KW-0862">Zinc</keyword>
<name>A0A452QEX1_URSAM</name>
<keyword evidence="1" id="KW-0479">Metal-binding</keyword>
<dbReference type="STRING" id="9643.ENSUAMP00000003341"/>
<proteinExistence type="predicted"/>
<sequence>MGGSGHGPRNPYGQDLPLPAPPAQPWSRCLALHPTPLPPSRPIDPDWASYKLGIFICLNCSGVHRNFPDISKIKSVRLDFWDDSTVEDTFSLDNNTILARKP</sequence>
<evidence type="ECO:0000313" key="5">
    <source>
        <dbReference type="Proteomes" id="UP000291022"/>
    </source>
</evidence>
<feature type="region of interest" description="Disordered" evidence="2">
    <location>
        <begin position="1"/>
        <end position="21"/>
    </location>
</feature>
<dbReference type="Proteomes" id="UP000291022">
    <property type="component" value="Unassembled WGS sequence"/>
</dbReference>
<dbReference type="PANTHER" id="PTHR46021">
    <property type="entry name" value="ARF-GAP WITH DUAL PH DOMAIN-CONTAINING PROTEIN 1-LIKE PROTEIN"/>
    <property type="match status" value="1"/>
</dbReference>
<dbReference type="InterPro" id="IPR001164">
    <property type="entry name" value="ArfGAP_dom"/>
</dbReference>
<dbReference type="InterPro" id="IPR037278">
    <property type="entry name" value="ARFGAP/RecO"/>
</dbReference>
<organism evidence="4 5">
    <name type="scientific">Ursus americanus</name>
    <name type="common">American black bear</name>
    <name type="synonym">Euarctos americanus</name>
    <dbReference type="NCBI Taxonomy" id="9643"/>
    <lineage>
        <taxon>Eukaryota</taxon>
        <taxon>Metazoa</taxon>
        <taxon>Chordata</taxon>
        <taxon>Craniata</taxon>
        <taxon>Vertebrata</taxon>
        <taxon>Euteleostomi</taxon>
        <taxon>Mammalia</taxon>
        <taxon>Eutheria</taxon>
        <taxon>Laurasiatheria</taxon>
        <taxon>Carnivora</taxon>
        <taxon>Caniformia</taxon>
        <taxon>Ursidae</taxon>
        <taxon>Ursus</taxon>
    </lineage>
</organism>
<dbReference type="GO" id="GO:0008270">
    <property type="term" value="F:zinc ion binding"/>
    <property type="evidence" value="ECO:0007669"/>
    <property type="project" value="UniProtKB-KW"/>
</dbReference>
<dbReference type="Pfam" id="PF01412">
    <property type="entry name" value="ArfGap"/>
    <property type="match status" value="1"/>
</dbReference>
<accession>A0A452QEX1</accession>